<keyword evidence="5 6" id="KW-0472">Membrane</keyword>
<dbReference type="KEGG" id="pin:Ping_1612"/>
<evidence type="ECO:0000256" key="4">
    <source>
        <dbReference type="ARBA" id="ARBA00022989"/>
    </source>
</evidence>
<feature type="transmembrane region" description="Helical" evidence="6">
    <location>
        <begin position="57"/>
        <end position="78"/>
    </location>
</feature>
<dbReference type="HOGENOM" id="CLU_096548_3_1_6"/>
<gene>
    <name evidence="7" type="ordered locus">Ping_1612</name>
</gene>
<proteinExistence type="inferred from homology"/>
<evidence type="ECO:0000256" key="5">
    <source>
        <dbReference type="ARBA" id="ARBA00023136"/>
    </source>
</evidence>
<evidence type="ECO:0000256" key="6">
    <source>
        <dbReference type="SAM" id="Phobius"/>
    </source>
</evidence>
<keyword evidence="3 6" id="KW-0812">Transmembrane</keyword>
<feature type="transmembrane region" description="Helical" evidence="6">
    <location>
        <begin position="106"/>
        <end position="130"/>
    </location>
</feature>
<keyword evidence="8" id="KW-1185">Reference proteome</keyword>
<feature type="transmembrane region" description="Helical" evidence="6">
    <location>
        <begin position="83"/>
        <end position="100"/>
    </location>
</feature>
<comment type="similarity">
    <text evidence="2">Belongs to the UPF0382 family.</text>
</comment>
<evidence type="ECO:0000256" key="3">
    <source>
        <dbReference type="ARBA" id="ARBA00022692"/>
    </source>
</evidence>
<dbReference type="Pfam" id="PF04241">
    <property type="entry name" value="DUF423"/>
    <property type="match status" value="1"/>
</dbReference>
<evidence type="ECO:0000313" key="7">
    <source>
        <dbReference type="EMBL" id="ABM03409.1"/>
    </source>
</evidence>
<accession>A1SV94</accession>
<comment type="subcellular location">
    <subcellularLocation>
        <location evidence="1">Membrane</location>
        <topology evidence="1">Multi-pass membrane protein</topology>
    </subcellularLocation>
</comment>
<dbReference type="OrthoDB" id="9802121at2"/>
<keyword evidence="4 6" id="KW-1133">Transmembrane helix</keyword>
<evidence type="ECO:0000256" key="2">
    <source>
        <dbReference type="ARBA" id="ARBA00009694"/>
    </source>
</evidence>
<dbReference type="eggNOG" id="COG2363">
    <property type="taxonomic scope" value="Bacteria"/>
</dbReference>
<protein>
    <submittedName>
        <fullName evidence="7">Membrane protein DUF423</fullName>
    </submittedName>
</protein>
<dbReference type="InterPro" id="IPR006696">
    <property type="entry name" value="DUF423"/>
</dbReference>
<organism evidence="7 8">
    <name type="scientific">Psychromonas ingrahamii (strain DSM 17664 / CCUG 51855 / 37)</name>
    <dbReference type="NCBI Taxonomy" id="357804"/>
    <lineage>
        <taxon>Bacteria</taxon>
        <taxon>Pseudomonadati</taxon>
        <taxon>Pseudomonadota</taxon>
        <taxon>Gammaproteobacteria</taxon>
        <taxon>Alteromonadales</taxon>
        <taxon>Psychromonadaceae</taxon>
        <taxon>Psychromonas</taxon>
    </lineage>
</organism>
<dbReference type="STRING" id="357804.Ping_1612"/>
<dbReference type="Proteomes" id="UP000000639">
    <property type="component" value="Chromosome"/>
</dbReference>
<dbReference type="RefSeq" id="WP_011769969.1">
    <property type="nucleotide sequence ID" value="NC_008709.1"/>
</dbReference>
<dbReference type="PANTHER" id="PTHR43461">
    <property type="entry name" value="TRANSMEMBRANE PROTEIN 256"/>
    <property type="match status" value="1"/>
</dbReference>
<dbReference type="PANTHER" id="PTHR43461:SF1">
    <property type="entry name" value="TRANSMEMBRANE PROTEIN 256"/>
    <property type="match status" value="1"/>
</dbReference>
<sequence>MLKQPIKLTETTRFFLILASLLGASGVALGAYASHGLSAWATVKEIEYFQLAVTYQLFHAITLLAVCLLSLFITNAFLIASKIAFVLGVVLFSGSLYLYVLTGTKILGAITPIGGLCLIVAWLLIALALLSHRNNTK</sequence>
<reference evidence="7 8" key="1">
    <citation type="submission" date="2007-01" db="EMBL/GenBank/DDBJ databases">
        <title>Complete sequence of Psychromonas ingrahamii 37.</title>
        <authorList>
            <consortium name="US DOE Joint Genome Institute"/>
            <person name="Copeland A."/>
            <person name="Lucas S."/>
            <person name="Lapidus A."/>
            <person name="Barry K."/>
            <person name="Detter J.C."/>
            <person name="Glavina del Rio T."/>
            <person name="Hammon N."/>
            <person name="Israni S."/>
            <person name="Dalin E."/>
            <person name="Tice H."/>
            <person name="Pitluck S."/>
            <person name="Thompson L.S."/>
            <person name="Brettin T."/>
            <person name="Bruce D."/>
            <person name="Han C."/>
            <person name="Tapia R."/>
            <person name="Schmutz J."/>
            <person name="Larimer F."/>
            <person name="Land M."/>
            <person name="Hauser L."/>
            <person name="Kyrpides N."/>
            <person name="Ivanova N."/>
            <person name="Staley J."/>
            <person name="Richardson P."/>
        </authorList>
    </citation>
    <scope>NUCLEOTIDE SEQUENCE [LARGE SCALE GENOMIC DNA]</scope>
    <source>
        <strain evidence="7 8">37</strain>
    </source>
</reference>
<evidence type="ECO:0000256" key="1">
    <source>
        <dbReference type="ARBA" id="ARBA00004141"/>
    </source>
</evidence>
<name>A1SV94_PSYIN</name>
<dbReference type="AlphaFoldDB" id="A1SV94"/>
<evidence type="ECO:0000313" key="8">
    <source>
        <dbReference type="Proteomes" id="UP000000639"/>
    </source>
</evidence>
<dbReference type="GO" id="GO:0005886">
    <property type="term" value="C:plasma membrane"/>
    <property type="evidence" value="ECO:0007669"/>
    <property type="project" value="TreeGrafter"/>
</dbReference>
<dbReference type="EMBL" id="CP000510">
    <property type="protein sequence ID" value="ABM03409.1"/>
    <property type="molecule type" value="Genomic_DNA"/>
</dbReference>